<dbReference type="AlphaFoldDB" id="A0A8J6P8M6"/>
<comment type="caution">
    <text evidence="2">The sequence shown here is derived from an EMBL/GenBank/DDBJ whole genome shotgun (WGS) entry which is preliminary data.</text>
</comment>
<dbReference type="EMBL" id="JACNFK010000001">
    <property type="protein sequence ID" value="MBC8518782.1"/>
    <property type="molecule type" value="Genomic_DNA"/>
</dbReference>
<evidence type="ECO:0000313" key="2">
    <source>
        <dbReference type="EMBL" id="MBC8518782.1"/>
    </source>
</evidence>
<gene>
    <name evidence="2" type="ORF">H8D24_00025</name>
</gene>
<organism evidence="2 3">
    <name type="scientific">Candidatus Thiopontia autotrophica</name>
    <dbReference type="NCBI Taxonomy" id="2841688"/>
    <lineage>
        <taxon>Bacteria</taxon>
        <taxon>Pseudomonadati</taxon>
        <taxon>Pseudomonadota</taxon>
        <taxon>Gammaproteobacteria</taxon>
        <taxon>Candidatus Thiopontia</taxon>
    </lineage>
</organism>
<evidence type="ECO:0000256" key="1">
    <source>
        <dbReference type="SAM" id="Phobius"/>
    </source>
</evidence>
<keyword evidence="1" id="KW-0812">Transmembrane</keyword>
<accession>A0A8J6P8M6</accession>
<evidence type="ECO:0000313" key="3">
    <source>
        <dbReference type="Proteomes" id="UP000654401"/>
    </source>
</evidence>
<dbReference type="Proteomes" id="UP000654401">
    <property type="component" value="Unassembled WGS sequence"/>
</dbReference>
<sequence length="50" mass="5768">MEEQTNEERVPAMQRLLDNPFLLLFLGIAVPTVFYTMWGIMEIISIPMAP</sequence>
<keyword evidence="1" id="KW-0472">Membrane</keyword>
<protein>
    <submittedName>
        <fullName evidence="2">Uncharacterized protein</fullName>
    </submittedName>
</protein>
<name>A0A8J6P8M6_9GAMM</name>
<keyword evidence="1" id="KW-1133">Transmembrane helix</keyword>
<proteinExistence type="predicted"/>
<reference evidence="2 3" key="1">
    <citation type="submission" date="2020-08" db="EMBL/GenBank/DDBJ databases">
        <title>Bridging the membrane lipid divide: bacteria of the FCB group superphylum have the potential to synthesize archaeal ether lipids.</title>
        <authorList>
            <person name="Villanueva L."/>
            <person name="Von Meijenfeldt F.A.B."/>
            <person name="Westbye A.B."/>
            <person name="Yadav S."/>
            <person name="Hopmans E.C."/>
            <person name="Dutilh B.E."/>
            <person name="Sinninghe Damste J.S."/>
        </authorList>
    </citation>
    <scope>NUCLEOTIDE SEQUENCE [LARGE SCALE GENOMIC DNA]</scope>
    <source>
        <strain evidence="2">NIOZ-UU100</strain>
    </source>
</reference>
<feature type="transmembrane region" description="Helical" evidence="1">
    <location>
        <begin position="21"/>
        <end position="41"/>
    </location>
</feature>